<feature type="active site" evidence="5">
    <location>
        <position position="108"/>
    </location>
</feature>
<feature type="binding site" evidence="6">
    <location>
        <position position="35"/>
    </location>
    <ligand>
        <name>Mg(2+)</name>
        <dbReference type="ChEBI" id="CHEBI:18420"/>
        <label>1</label>
    </ligand>
</feature>
<reference evidence="9 10" key="1">
    <citation type="submission" date="2016-10" db="EMBL/GenBank/DDBJ databases">
        <authorList>
            <person name="de Groot N.N."/>
        </authorList>
    </citation>
    <scope>NUCLEOTIDE SEQUENCE [LARGE SCALE GENOMIC DNA]</scope>
    <source>
        <strain evidence="9 10">Nl7</strain>
    </source>
</reference>
<dbReference type="PANTHER" id="PTHR22748">
    <property type="entry name" value="AP ENDONUCLEASE"/>
    <property type="match status" value="1"/>
</dbReference>
<feature type="domain" description="Endonuclease/exonuclease/phosphatase" evidence="8">
    <location>
        <begin position="5"/>
        <end position="246"/>
    </location>
</feature>
<evidence type="ECO:0000313" key="10">
    <source>
        <dbReference type="Proteomes" id="UP000183339"/>
    </source>
</evidence>
<evidence type="ECO:0000256" key="4">
    <source>
        <dbReference type="ARBA" id="ARBA00022842"/>
    </source>
</evidence>
<dbReference type="NCBIfam" id="TIGR00195">
    <property type="entry name" value="exoDNase_III"/>
    <property type="match status" value="1"/>
</dbReference>
<comment type="cofactor">
    <cofactor evidence="6">
        <name>Mg(2+)</name>
        <dbReference type="ChEBI" id="CHEBI:18420"/>
    </cofactor>
    <cofactor evidence="6">
        <name>Mn(2+)</name>
        <dbReference type="ChEBI" id="CHEBI:29035"/>
    </cofactor>
    <text evidence="6">Probably binds two magnesium or manganese ions per subunit.</text>
</comment>
<evidence type="ECO:0000256" key="6">
    <source>
        <dbReference type="PIRSR" id="PIRSR604808-2"/>
    </source>
</evidence>
<dbReference type="SUPFAM" id="SSF56219">
    <property type="entry name" value="DNase I-like"/>
    <property type="match status" value="1"/>
</dbReference>
<dbReference type="AlphaFoldDB" id="A0A1I0A0N6"/>
<dbReference type="InterPro" id="IPR005135">
    <property type="entry name" value="Endo/exonuclease/phosphatase"/>
</dbReference>
<accession>A0A1I0A0N6</accession>
<feature type="binding site" evidence="6">
    <location>
        <position position="150"/>
    </location>
    <ligand>
        <name>Mg(2+)</name>
        <dbReference type="ChEBI" id="CHEBI:18420"/>
        <label>1</label>
    </ligand>
</feature>
<dbReference type="InterPro" id="IPR004808">
    <property type="entry name" value="AP_endonuc_1"/>
</dbReference>
<dbReference type="GO" id="GO:0046872">
    <property type="term" value="F:metal ion binding"/>
    <property type="evidence" value="ECO:0007669"/>
    <property type="project" value="UniProtKB-KW"/>
</dbReference>
<keyword evidence="6" id="KW-0464">Manganese</keyword>
<keyword evidence="4 6" id="KW-0460">Magnesium</keyword>
<proteinExistence type="inferred from homology"/>
<sequence>MRIITLNFNGIRSAANKGFFRWLALQDADIVCVQELKAQVGDITGEVVSPDGYHGYFHCAEKRGYSGVGIYTRHKPGNVTEGVGVPEIDAEGRYLRVDFGHLSVISIYFPSGSAGEHRQAVKYFFMEQFFPMLKKLAACGSEIILCGDWNIAHKEIDLRNWRSNQKNSGFLPQERAWLTDVFQELGFVDVFRRINPDPDQYTWWSNRGQAWAKNVGWRIDYQIATPGIAVKANAVSIYKTERFSDHSPLIIDYDYSLSPDPATCREPPIMPEIPARMTDPE</sequence>
<feature type="site" description="Interaction with DNA substrate" evidence="7">
    <location>
        <position position="246"/>
    </location>
</feature>
<dbReference type="Pfam" id="PF03372">
    <property type="entry name" value="Exo_endo_phos"/>
    <property type="match status" value="1"/>
</dbReference>
<feature type="site" description="Important for catalytic activity" evidence="7">
    <location>
        <position position="220"/>
    </location>
</feature>
<dbReference type="CDD" id="cd10281">
    <property type="entry name" value="Nape_like_AP-endo"/>
    <property type="match status" value="1"/>
</dbReference>
<comment type="similarity">
    <text evidence="1">Belongs to the DNA repair enzymes AP/ExoA family.</text>
</comment>
<dbReference type="EMBL" id="FOHI01000002">
    <property type="protein sequence ID" value="SES87591.1"/>
    <property type="molecule type" value="Genomic_DNA"/>
</dbReference>
<feature type="active site" description="Proton acceptor" evidence="5">
    <location>
        <position position="246"/>
    </location>
</feature>
<dbReference type="GO" id="GO:0003677">
    <property type="term" value="F:DNA binding"/>
    <property type="evidence" value="ECO:0007669"/>
    <property type="project" value="InterPro"/>
</dbReference>
<dbReference type="PANTHER" id="PTHR22748:SF6">
    <property type="entry name" value="DNA-(APURINIC OR APYRIMIDINIC SITE) ENDONUCLEASE"/>
    <property type="match status" value="1"/>
</dbReference>
<evidence type="ECO:0000313" key="9">
    <source>
        <dbReference type="EMBL" id="SES87591.1"/>
    </source>
</evidence>
<gene>
    <name evidence="9" type="ORF">SAMN05216412_10249</name>
</gene>
<evidence type="ECO:0000256" key="7">
    <source>
        <dbReference type="PIRSR" id="PIRSR604808-3"/>
    </source>
</evidence>
<dbReference type="GO" id="GO:0006284">
    <property type="term" value="P:base-excision repair"/>
    <property type="evidence" value="ECO:0007669"/>
    <property type="project" value="TreeGrafter"/>
</dbReference>
<dbReference type="RefSeq" id="WP_256376936.1">
    <property type="nucleotide sequence ID" value="NZ_FOHI01000002.1"/>
</dbReference>
<keyword evidence="2 6" id="KW-0479">Metal-binding</keyword>
<dbReference type="Gene3D" id="3.60.10.10">
    <property type="entry name" value="Endonuclease/exonuclease/phosphatase"/>
    <property type="match status" value="1"/>
</dbReference>
<name>A0A1I0A0N6_9PROT</name>
<dbReference type="GO" id="GO:0008081">
    <property type="term" value="F:phosphoric diester hydrolase activity"/>
    <property type="evidence" value="ECO:0007669"/>
    <property type="project" value="TreeGrafter"/>
</dbReference>
<evidence type="ECO:0000256" key="2">
    <source>
        <dbReference type="ARBA" id="ARBA00022723"/>
    </source>
</evidence>
<feature type="binding site" evidence="6">
    <location>
        <position position="246"/>
    </location>
    <ligand>
        <name>Mg(2+)</name>
        <dbReference type="ChEBI" id="CHEBI:18420"/>
        <label>1</label>
    </ligand>
</feature>
<dbReference type="PROSITE" id="PS51435">
    <property type="entry name" value="AP_NUCLEASE_F1_4"/>
    <property type="match status" value="1"/>
</dbReference>
<dbReference type="GO" id="GO:0003906">
    <property type="term" value="F:DNA-(apurinic or apyrimidinic site) endonuclease activity"/>
    <property type="evidence" value="ECO:0007669"/>
    <property type="project" value="TreeGrafter"/>
</dbReference>
<feature type="site" description="Transition state stabilizer" evidence="7">
    <location>
        <position position="150"/>
    </location>
</feature>
<dbReference type="NCBIfam" id="TIGR00633">
    <property type="entry name" value="xth"/>
    <property type="match status" value="1"/>
</dbReference>
<keyword evidence="3" id="KW-0378">Hydrolase</keyword>
<protein>
    <submittedName>
        <fullName evidence="9">Exodeoxyribonuclease-3</fullName>
    </submittedName>
</protein>
<dbReference type="PROSITE" id="PS00726">
    <property type="entry name" value="AP_NUCLEASE_F1_1"/>
    <property type="match status" value="1"/>
</dbReference>
<feature type="binding site" evidence="6">
    <location>
        <position position="245"/>
    </location>
    <ligand>
        <name>Mg(2+)</name>
        <dbReference type="ChEBI" id="CHEBI:18420"/>
        <label>1</label>
    </ligand>
</feature>
<evidence type="ECO:0000256" key="1">
    <source>
        <dbReference type="ARBA" id="ARBA00007092"/>
    </source>
</evidence>
<evidence type="ECO:0000256" key="5">
    <source>
        <dbReference type="PIRSR" id="PIRSR604808-1"/>
    </source>
</evidence>
<dbReference type="InterPro" id="IPR020847">
    <property type="entry name" value="AP_endonuclease_F1_BS"/>
</dbReference>
<dbReference type="InterPro" id="IPR036691">
    <property type="entry name" value="Endo/exonu/phosph_ase_sf"/>
</dbReference>
<feature type="active site" description="Proton donor/acceptor" evidence="5">
    <location>
        <position position="148"/>
    </location>
</feature>
<feature type="binding site" evidence="6">
    <location>
        <position position="148"/>
    </location>
    <ligand>
        <name>Mg(2+)</name>
        <dbReference type="ChEBI" id="CHEBI:18420"/>
        <label>1</label>
    </ligand>
</feature>
<dbReference type="FunFam" id="3.60.10.10:FF:000026">
    <property type="entry name" value="Exodeoxyribonuclease III"/>
    <property type="match status" value="1"/>
</dbReference>
<evidence type="ECO:0000259" key="8">
    <source>
        <dbReference type="Pfam" id="PF03372"/>
    </source>
</evidence>
<evidence type="ECO:0000256" key="3">
    <source>
        <dbReference type="ARBA" id="ARBA00022801"/>
    </source>
</evidence>
<dbReference type="Proteomes" id="UP000183339">
    <property type="component" value="Unassembled WGS sequence"/>
</dbReference>
<feature type="binding site" evidence="6">
    <location>
        <position position="7"/>
    </location>
    <ligand>
        <name>Mg(2+)</name>
        <dbReference type="ChEBI" id="CHEBI:18420"/>
        <label>1</label>
    </ligand>
</feature>
<organism evidence="9 10">
    <name type="scientific">Nitrosospira multiformis</name>
    <dbReference type="NCBI Taxonomy" id="1231"/>
    <lineage>
        <taxon>Bacteria</taxon>
        <taxon>Pseudomonadati</taxon>
        <taxon>Pseudomonadota</taxon>
        <taxon>Betaproteobacteria</taxon>
        <taxon>Nitrosomonadales</taxon>
        <taxon>Nitrosomonadaceae</taxon>
        <taxon>Nitrosospira</taxon>
    </lineage>
</organism>
<dbReference type="GO" id="GO:0008311">
    <property type="term" value="F:double-stranded DNA 3'-5' DNA exonuclease activity"/>
    <property type="evidence" value="ECO:0007669"/>
    <property type="project" value="TreeGrafter"/>
</dbReference>